<dbReference type="PROSITE" id="PS00237">
    <property type="entry name" value="G_PROTEIN_RECEP_F1_1"/>
    <property type="match status" value="1"/>
</dbReference>
<evidence type="ECO:0000256" key="10">
    <source>
        <dbReference type="ARBA" id="ARBA00023157"/>
    </source>
</evidence>
<evidence type="ECO:0000256" key="12">
    <source>
        <dbReference type="ARBA" id="ARBA00023180"/>
    </source>
</evidence>
<feature type="transmembrane region" description="Helical" evidence="17">
    <location>
        <begin position="256"/>
        <end position="278"/>
    </location>
</feature>
<dbReference type="EMBL" id="CAUEEQ010056934">
    <property type="protein sequence ID" value="CAJ0963133.1"/>
    <property type="molecule type" value="Genomic_DNA"/>
</dbReference>
<evidence type="ECO:0000256" key="15">
    <source>
        <dbReference type="RuleBase" id="RU000688"/>
    </source>
</evidence>
<feature type="region of interest" description="Disordered" evidence="16">
    <location>
        <begin position="442"/>
        <end position="475"/>
    </location>
</feature>
<feature type="transmembrane region" description="Helical" evidence="17">
    <location>
        <begin position="136"/>
        <end position="164"/>
    </location>
</feature>
<sequence length="475" mass="51880">MVDGVRRSEERGHEVAVSLPFTEGFSIHSPRHQVIGQAESGRFGGKSRVPLSRSSSCNEGSRHTGAVHAAAKTRVRRGSQGEGSKKDAGNVGYPRLIYSPTTGVPDVNRMQNGSSQSPTWGPKLKNSLYPLSENSLSAYGVLLLSLVVFAVGIVGNLSIMCIVWHSLSMKSAWDSILAGVALWDFLLLFFCLPVVVFQEITHRRLLGVLSCRIVPFMEVSSLGVTTFSLCALGIDRFQSITSSQLPPRPVEQCQSILGKVAVIWIGSLTLALPEILLWQLNQERSPVSGLISDSCVMHPSPDQLPVLHSLVLTYKHARMWWFLGCYFCLPLLFTMTSLLVTLRIVGNTKNMKNSQCQRQLSWIVAGLAIVYGVCILPENITNILVAYTNLDLPENLLTLITQFFLFLKSAVTPVLLLCVSKPLGQAFLDCCCCCCDDEDSKPGAEHNAEENSAKMEPLNPPCSANDSAQQLGTPC</sequence>
<evidence type="ECO:0000259" key="18">
    <source>
        <dbReference type="PROSITE" id="PS50262"/>
    </source>
</evidence>
<dbReference type="Gene3D" id="1.20.1070.10">
    <property type="entry name" value="Rhodopsin 7-helix transmembrane proteins"/>
    <property type="match status" value="1"/>
</dbReference>
<reference evidence="19" key="1">
    <citation type="submission" date="2023-07" db="EMBL/GenBank/DDBJ databases">
        <authorList>
            <person name="Stuckert A."/>
        </authorList>
    </citation>
    <scope>NUCLEOTIDE SEQUENCE</scope>
</reference>
<dbReference type="Pfam" id="PF00001">
    <property type="entry name" value="7tm_1"/>
    <property type="match status" value="1"/>
</dbReference>
<comment type="caution">
    <text evidence="19">The sequence shown here is derived from an EMBL/GenBank/DDBJ whole genome shotgun (WGS) entry which is preliminary data.</text>
</comment>
<evidence type="ECO:0000313" key="20">
    <source>
        <dbReference type="Proteomes" id="UP001176940"/>
    </source>
</evidence>
<evidence type="ECO:0000256" key="17">
    <source>
        <dbReference type="SAM" id="Phobius"/>
    </source>
</evidence>
<evidence type="ECO:0000256" key="6">
    <source>
        <dbReference type="ARBA" id="ARBA00022843"/>
    </source>
</evidence>
<evidence type="ECO:0000256" key="13">
    <source>
        <dbReference type="ARBA" id="ARBA00023224"/>
    </source>
</evidence>
<name>A0ABN9MAC6_9NEOB</name>
<gene>
    <name evidence="19" type="ORF">RIMI_LOCUS18560737</name>
</gene>
<dbReference type="PRINTS" id="PR00237">
    <property type="entry name" value="GPCRRHODOPSN"/>
</dbReference>
<feature type="transmembrane region" description="Helical" evidence="17">
    <location>
        <begin position="176"/>
        <end position="196"/>
    </location>
</feature>
<keyword evidence="20" id="KW-1185">Reference proteome</keyword>
<keyword evidence="10" id="KW-1015">Disulfide bond</keyword>
<keyword evidence="14" id="KW-0966">Cell projection</keyword>
<comment type="similarity">
    <text evidence="15">Belongs to the G-protein coupled receptor 1 family.</text>
</comment>
<keyword evidence="6" id="KW-0832">Ubl conjugation</keyword>
<keyword evidence="11 15" id="KW-0675">Receptor</keyword>
<evidence type="ECO:0000256" key="8">
    <source>
        <dbReference type="ARBA" id="ARBA00023040"/>
    </source>
</evidence>
<feature type="transmembrane region" description="Helical" evidence="17">
    <location>
        <begin position="399"/>
        <end position="419"/>
    </location>
</feature>
<feature type="transmembrane region" description="Helical" evidence="17">
    <location>
        <begin position="362"/>
        <end position="387"/>
    </location>
</feature>
<evidence type="ECO:0000256" key="11">
    <source>
        <dbReference type="ARBA" id="ARBA00023170"/>
    </source>
</evidence>
<dbReference type="InterPro" id="IPR017452">
    <property type="entry name" value="GPCR_Rhodpsn_7TM"/>
</dbReference>
<keyword evidence="3" id="KW-1003">Cell membrane</keyword>
<keyword evidence="13 15" id="KW-0807">Transducer</keyword>
<keyword evidence="12" id="KW-0325">Glycoprotein</keyword>
<evidence type="ECO:0000256" key="4">
    <source>
        <dbReference type="ARBA" id="ARBA00022692"/>
    </source>
</evidence>
<feature type="compositionally biased region" description="Basic and acidic residues" evidence="16">
    <location>
        <begin position="442"/>
        <end position="453"/>
    </location>
</feature>
<dbReference type="Proteomes" id="UP001176940">
    <property type="component" value="Unassembled WGS sequence"/>
</dbReference>
<comment type="subcellular location">
    <subcellularLocation>
        <location evidence="2">Cell membrane</location>
        <topology evidence="2">Multi-pass membrane protein</topology>
    </subcellularLocation>
    <subcellularLocation>
        <location evidence="1">Cell projection</location>
    </subcellularLocation>
</comment>
<keyword evidence="9 17" id="KW-0472">Membrane</keyword>
<evidence type="ECO:0000256" key="3">
    <source>
        <dbReference type="ARBA" id="ARBA00022475"/>
    </source>
</evidence>
<dbReference type="InterPro" id="IPR003909">
    <property type="entry name" value="GPR37_orph"/>
</dbReference>
<dbReference type="PROSITE" id="PS50262">
    <property type="entry name" value="G_PROTEIN_RECEP_F1_2"/>
    <property type="match status" value="1"/>
</dbReference>
<evidence type="ECO:0000256" key="14">
    <source>
        <dbReference type="ARBA" id="ARBA00023273"/>
    </source>
</evidence>
<dbReference type="InterPro" id="IPR000276">
    <property type="entry name" value="GPCR_Rhodpsn"/>
</dbReference>
<feature type="region of interest" description="Disordered" evidence="16">
    <location>
        <begin position="38"/>
        <end position="91"/>
    </location>
</feature>
<evidence type="ECO:0000313" key="19">
    <source>
        <dbReference type="EMBL" id="CAJ0963133.1"/>
    </source>
</evidence>
<accession>A0ABN9MAC6</accession>
<evidence type="ECO:0000256" key="7">
    <source>
        <dbReference type="ARBA" id="ARBA00022989"/>
    </source>
</evidence>
<protein>
    <recommendedName>
        <fullName evidence="18">G-protein coupled receptors family 1 profile domain-containing protein</fullName>
    </recommendedName>
</protein>
<dbReference type="SUPFAM" id="SSF81321">
    <property type="entry name" value="Family A G protein-coupled receptor-like"/>
    <property type="match status" value="1"/>
</dbReference>
<evidence type="ECO:0000256" key="9">
    <source>
        <dbReference type="ARBA" id="ARBA00023136"/>
    </source>
</evidence>
<dbReference type="PRINTS" id="PR01421">
    <property type="entry name" value="GPR37ORPHANR"/>
</dbReference>
<evidence type="ECO:0000256" key="5">
    <source>
        <dbReference type="ARBA" id="ARBA00022729"/>
    </source>
</evidence>
<dbReference type="PANTHER" id="PTHR46216:SF4">
    <property type="entry name" value="G-PROTEIN COUPLED RECEPTOR 37-LIKE 1"/>
    <property type="match status" value="1"/>
</dbReference>
<keyword evidence="5" id="KW-0732">Signal</keyword>
<evidence type="ECO:0000256" key="16">
    <source>
        <dbReference type="SAM" id="MobiDB-lite"/>
    </source>
</evidence>
<proteinExistence type="inferred from homology"/>
<evidence type="ECO:0000256" key="2">
    <source>
        <dbReference type="ARBA" id="ARBA00004651"/>
    </source>
</evidence>
<feature type="compositionally biased region" description="Polar residues" evidence="16">
    <location>
        <begin position="462"/>
        <end position="475"/>
    </location>
</feature>
<feature type="domain" description="G-protein coupled receptors family 1 profile" evidence="18">
    <location>
        <begin position="155"/>
        <end position="416"/>
    </location>
</feature>
<keyword evidence="7 17" id="KW-1133">Transmembrane helix</keyword>
<evidence type="ECO:0000256" key="1">
    <source>
        <dbReference type="ARBA" id="ARBA00004316"/>
    </source>
</evidence>
<organism evidence="19 20">
    <name type="scientific">Ranitomeya imitator</name>
    <name type="common">mimic poison frog</name>
    <dbReference type="NCBI Taxonomy" id="111125"/>
    <lineage>
        <taxon>Eukaryota</taxon>
        <taxon>Metazoa</taxon>
        <taxon>Chordata</taxon>
        <taxon>Craniata</taxon>
        <taxon>Vertebrata</taxon>
        <taxon>Euteleostomi</taxon>
        <taxon>Amphibia</taxon>
        <taxon>Batrachia</taxon>
        <taxon>Anura</taxon>
        <taxon>Neobatrachia</taxon>
        <taxon>Hyloidea</taxon>
        <taxon>Dendrobatidae</taxon>
        <taxon>Dendrobatinae</taxon>
        <taxon>Ranitomeya</taxon>
    </lineage>
</organism>
<feature type="transmembrane region" description="Helical" evidence="17">
    <location>
        <begin position="319"/>
        <end position="342"/>
    </location>
</feature>
<keyword evidence="8 15" id="KW-0297">G-protein coupled receptor</keyword>
<keyword evidence="4 15" id="KW-0812">Transmembrane</keyword>
<dbReference type="PANTHER" id="PTHR46216">
    <property type="entry name" value="PROSAPOSIN RECEPTOR GPR37 FAMILY MEMBER"/>
    <property type="match status" value="1"/>
</dbReference>